<keyword evidence="14 19" id="KW-0238">DNA-binding</keyword>
<dbReference type="PANTHER" id="PTHR10887">
    <property type="entry name" value="DNA2/NAM7 HELICASE FAMILY"/>
    <property type="match status" value="1"/>
</dbReference>
<dbReference type="WBParaSite" id="NBR_0000071101-mRNA-1">
    <property type="protein sequence ID" value="NBR_0000071101-mRNA-1"/>
    <property type="gene ID" value="NBR_0000071101"/>
</dbReference>
<evidence type="ECO:0000259" key="21">
    <source>
        <dbReference type="Pfam" id="PF13086"/>
    </source>
</evidence>
<evidence type="ECO:0000256" key="11">
    <source>
        <dbReference type="ARBA" id="ARBA00022840"/>
    </source>
</evidence>
<dbReference type="Pfam" id="PF13086">
    <property type="entry name" value="AAA_11"/>
    <property type="match status" value="2"/>
</dbReference>
<keyword evidence="8 19" id="KW-0227">DNA damage</keyword>
<feature type="domain" description="DNA replication factor Dna2 N-terminal" evidence="20">
    <location>
        <begin position="74"/>
        <end position="166"/>
    </location>
</feature>
<evidence type="ECO:0000256" key="3">
    <source>
        <dbReference type="ARBA" id="ARBA00022485"/>
    </source>
</evidence>
<keyword evidence="19" id="KW-0158">Chromosome</keyword>
<dbReference type="GO" id="GO:0006281">
    <property type="term" value="P:DNA repair"/>
    <property type="evidence" value="ECO:0007669"/>
    <property type="project" value="UniProtKB-KW"/>
</dbReference>
<keyword evidence="13 19" id="KW-0411">Iron-sulfur</keyword>
<keyword evidence="6 19" id="KW-0479">Metal-binding</keyword>
<evidence type="ECO:0000256" key="9">
    <source>
        <dbReference type="ARBA" id="ARBA00022801"/>
    </source>
</evidence>
<dbReference type="GO" id="GO:0005524">
    <property type="term" value="F:ATP binding"/>
    <property type="evidence" value="ECO:0007669"/>
    <property type="project" value="UniProtKB-UniRule"/>
</dbReference>
<keyword evidence="5 19" id="KW-0540">Nuclease</keyword>
<dbReference type="InterPro" id="IPR027417">
    <property type="entry name" value="P-loop_NTPase"/>
</dbReference>
<evidence type="ECO:0000256" key="14">
    <source>
        <dbReference type="ARBA" id="ARBA00023125"/>
    </source>
</evidence>
<dbReference type="OMA" id="IARIDQW"/>
<evidence type="ECO:0000256" key="2">
    <source>
        <dbReference type="ARBA" id="ARBA00007913"/>
    </source>
</evidence>
<dbReference type="GO" id="GO:0005737">
    <property type="term" value="C:cytoplasm"/>
    <property type="evidence" value="ECO:0007669"/>
    <property type="project" value="TreeGrafter"/>
</dbReference>
<name>A0A0N4XDV9_NIPBR</name>
<evidence type="ECO:0000256" key="8">
    <source>
        <dbReference type="ARBA" id="ARBA00022763"/>
    </source>
</evidence>
<reference evidence="23 24" key="2">
    <citation type="submission" date="2018-11" db="EMBL/GenBank/DDBJ databases">
        <authorList>
            <consortium name="Pathogen Informatics"/>
        </authorList>
    </citation>
    <scope>NUCLEOTIDE SEQUENCE [LARGE SCALE GENOMIC DNA]</scope>
</reference>
<dbReference type="EMBL" id="UYSL01000378">
    <property type="protein sequence ID" value="VDL63645.1"/>
    <property type="molecule type" value="Genomic_DNA"/>
</dbReference>
<dbReference type="GO" id="GO:0051539">
    <property type="term" value="F:4 iron, 4 sulfur cluster binding"/>
    <property type="evidence" value="ECO:0007669"/>
    <property type="project" value="UniProtKB-UniRule"/>
</dbReference>
<dbReference type="Pfam" id="PF08696">
    <property type="entry name" value="Dna2"/>
    <property type="match status" value="2"/>
</dbReference>
<keyword evidence="24" id="KW-1185">Reference proteome</keyword>
<dbReference type="Gene3D" id="3.40.50.300">
    <property type="entry name" value="P-loop containing nucleotide triphosphate hydrolases"/>
    <property type="match status" value="3"/>
</dbReference>
<dbReference type="GO" id="GO:0017108">
    <property type="term" value="F:5'-flap endonuclease activity"/>
    <property type="evidence" value="ECO:0007669"/>
    <property type="project" value="UniProtKB-UniRule"/>
</dbReference>
<feature type="domain" description="DNA2/NAM7 helicase-like C-terminal" evidence="22">
    <location>
        <begin position="626"/>
        <end position="821"/>
    </location>
</feature>
<dbReference type="SUPFAM" id="SSF52540">
    <property type="entry name" value="P-loop containing nucleoside triphosphate hydrolases"/>
    <property type="match status" value="1"/>
</dbReference>
<evidence type="ECO:0000256" key="7">
    <source>
        <dbReference type="ARBA" id="ARBA00022741"/>
    </source>
</evidence>
<dbReference type="PANTHER" id="PTHR10887:SF433">
    <property type="entry name" value="DNA REPLICATION ATP-DEPENDENT HELICASE_NUCLEASE DNA2"/>
    <property type="match status" value="1"/>
</dbReference>
<dbReference type="InterPro" id="IPR041677">
    <property type="entry name" value="DNA2/NAM7_AAA_11"/>
</dbReference>
<reference evidence="25" key="1">
    <citation type="submission" date="2017-02" db="UniProtKB">
        <authorList>
            <consortium name="WormBaseParasite"/>
        </authorList>
    </citation>
    <scope>IDENTIFICATION</scope>
</reference>
<dbReference type="InterPro" id="IPR041679">
    <property type="entry name" value="DNA2/NAM7-like_C"/>
</dbReference>
<evidence type="ECO:0000256" key="18">
    <source>
        <dbReference type="ARBA" id="ARBA00047995"/>
    </source>
</evidence>
<keyword evidence="17 19" id="KW-0511">Multifunctional enzyme</keyword>
<proteinExistence type="inferred from homology"/>
<keyword evidence="10 19" id="KW-0347">Helicase</keyword>
<dbReference type="STRING" id="27835.A0A0N4XDV9"/>
<organism evidence="25">
    <name type="scientific">Nippostrongylus brasiliensis</name>
    <name type="common">Rat hookworm</name>
    <dbReference type="NCBI Taxonomy" id="27835"/>
    <lineage>
        <taxon>Eukaryota</taxon>
        <taxon>Metazoa</taxon>
        <taxon>Ecdysozoa</taxon>
        <taxon>Nematoda</taxon>
        <taxon>Chromadorea</taxon>
        <taxon>Rhabditida</taxon>
        <taxon>Rhabditina</taxon>
        <taxon>Rhabditomorpha</taxon>
        <taxon>Strongyloidea</taxon>
        <taxon>Heligmosomidae</taxon>
        <taxon>Nippostrongylus</taxon>
    </lineage>
</organism>
<keyword evidence="4 19" id="KW-0235">DNA replication</keyword>
<keyword evidence="3 19" id="KW-0004">4Fe-4S</keyword>
<evidence type="ECO:0000256" key="6">
    <source>
        <dbReference type="ARBA" id="ARBA00022723"/>
    </source>
</evidence>
<dbReference type="Gene3D" id="3.90.320.10">
    <property type="match status" value="1"/>
</dbReference>
<dbReference type="InterPro" id="IPR045055">
    <property type="entry name" value="DNA2/NAM7-like"/>
</dbReference>
<dbReference type="GO" id="GO:0017116">
    <property type="term" value="F:single-stranded DNA helicase activity"/>
    <property type="evidence" value="ECO:0007669"/>
    <property type="project" value="UniProtKB-UniRule"/>
</dbReference>
<keyword evidence="16 19" id="KW-0539">Nucleus</keyword>
<dbReference type="InterPro" id="IPR014808">
    <property type="entry name" value="DNA_replication_fac_Dna2_N"/>
</dbReference>
<evidence type="ECO:0000256" key="15">
    <source>
        <dbReference type="ARBA" id="ARBA00023204"/>
    </source>
</evidence>
<evidence type="ECO:0000259" key="20">
    <source>
        <dbReference type="Pfam" id="PF08696"/>
    </source>
</evidence>
<evidence type="ECO:0000256" key="5">
    <source>
        <dbReference type="ARBA" id="ARBA00022722"/>
    </source>
</evidence>
<keyword evidence="12 19" id="KW-0408">Iron</keyword>
<dbReference type="GO" id="GO:0033567">
    <property type="term" value="P:DNA replication, Okazaki fragment processing"/>
    <property type="evidence" value="ECO:0007669"/>
    <property type="project" value="UniProtKB-UniRule"/>
</dbReference>
<dbReference type="GO" id="GO:0046872">
    <property type="term" value="F:metal ion binding"/>
    <property type="evidence" value="ECO:0007669"/>
    <property type="project" value="UniProtKB-UniRule"/>
</dbReference>
<dbReference type="GO" id="GO:0005694">
    <property type="term" value="C:chromosome"/>
    <property type="evidence" value="ECO:0007669"/>
    <property type="project" value="UniProtKB-SubCell"/>
</dbReference>
<keyword evidence="11 19" id="KW-0067">ATP-binding</keyword>
<evidence type="ECO:0000256" key="4">
    <source>
        <dbReference type="ARBA" id="ARBA00022705"/>
    </source>
</evidence>
<evidence type="ECO:0000256" key="13">
    <source>
        <dbReference type="ARBA" id="ARBA00023014"/>
    </source>
</evidence>
<dbReference type="Pfam" id="PF13087">
    <property type="entry name" value="AAA_12"/>
    <property type="match status" value="1"/>
</dbReference>
<comment type="subcellular location">
    <subcellularLocation>
        <location evidence="19">Nucleus</location>
    </subcellularLocation>
    <subcellularLocation>
        <location evidence="19">Chromosome</location>
    </subcellularLocation>
</comment>
<comment type="catalytic activity">
    <reaction evidence="18 19">
        <text>ATP + H2O = ADP + phosphate + H(+)</text>
        <dbReference type="Rhea" id="RHEA:13065"/>
        <dbReference type="ChEBI" id="CHEBI:15377"/>
        <dbReference type="ChEBI" id="CHEBI:15378"/>
        <dbReference type="ChEBI" id="CHEBI:30616"/>
        <dbReference type="ChEBI" id="CHEBI:43474"/>
        <dbReference type="ChEBI" id="CHEBI:456216"/>
        <dbReference type="EC" id="3.6.4.12"/>
    </reaction>
</comment>
<evidence type="ECO:0000256" key="16">
    <source>
        <dbReference type="ARBA" id="ARBA00023242"/>
    </source>
</evidence>
<evidence type="ECO:0000256" key="10">
    <source>
        <dbReference type="ARBA" id="ARBA00022806"/>
    </source>
</evidence>
<evidence type="ECO:0000313" key="24">
    <source>
        <dbReference type="Proteomes" id="UP000271162"/>
    </source>
</evidence>
<comment type="function">
    <text evidence="19">Key enzyme involved in DNA replication and DNA repair. Involved in Okazaki fragments processing by cleaving long flaps that escape FEN1: flaps that are longer than 27 nucleotides are coated by replication protein A complex (RPA), leading to recruit DNA2 which cleaves the flap until it is too short to bind RPA and becomes a substrate for FEN1. Also involved in 5'-end resection of DNA during double-strand break (DSB) repair by mediating the cleavage of 5'-ssDNA.</text>
</comment>
<keyword evidence="7 19" id="KW-0547">Nucleotide-binding</keyword>
<keyword evidence="9 19" id="KW-0378">Hydrolase</keyword>
<feature type="domain" description="DNA2/NAM7 helicase helicase" evidence="21">
    <location>
        <begin position="450"/>
        <end position="542"/>
    </location>
</feature>
<accession>A0A0N4XDV9</accession>
<dbReference type="AlphaFoldDB" id="A0A0N4XDV9"/>
<comment type="cofactor">
    <cofactor evidence="1">
        <name>[4Fe-4S] cluster</name>
        <dbReference type="ChEBI" id="CHEBI:49883"/>
    </cofactor>
</comment>
<dbReference type="InterPro" id="IPR047187">
    <property type="entry name" value="SF1_C_Upf1"/>
</dbReference>
<evidence type="ECO:0000256" key="1">
    <source>
        <dbReference type="ARBA" id="ARBA00001966"/>
    </source>
</evidence>
<dbReference type="GO" id="GO:0005634">
    <property type="term" value="C:nucleus"/>
    <property type="evidence" value="ECO:0007669"/>
    <property type="project" value="UniProtKB-SubCell"/>
</dbReference>
<evidence type="ECO:0000313" key="23">
    <source>
        <dbReference type="EMBL" id="VDL63645.1"/>
    </source>
</evidence>
<dbReference type="InterPro" id="IPR011604">
    <property type="entry name" value="PDDEXK-like_dom_sf"/>
</dbReference>
<feature type="domain" description="DNA2/NAM7 helicase helicase" evidence="21">
    <location>
        <begin position="548"/>
        <end position="622"/>
    </location>
</feature>
<feature type="domain" description="DNA replication factor Dna2 N-terminal" evidence="20">
    <location>
        <begin position="173"/>
        <end position="195"/>
    </location>
</feature>
<evidence type="ECO:0000256" key="19">
    <source>
        <dbReference type="RuleBase" id="RU367041"/>
    </source>
</evidence>
<dbReference type="EC" id="3.1.-.-" evidence="19"/>
<evidence type="ECO:0000256" key="17">
    <source>
        <dbReference type="ARBA" id="ARBA00023268"/>
    </source>
</evidence>
<dbReference type="EC" id="3.6.4.12" evidence="19"/>
<evidence type="ECO:0000313" key="25">
    <source>
        <dbReference type="WBParaSite" id="NBR_0000071101-mRNA-1"/>
    </source>
</evidence>
<keyword evidence="15 19" id="KW-0234">DNA repair</keyword>
<protein>
    <recommendedName>
        <fullName evidence="19">DNA replication ATP-dependent helicase/nuclease</fullName>
        <ecNumber evidence="19">3.1.-.-</ecNumber>
        <ecNumber evidence="19">3.6.4.12</ecNumber>
    </recommendedName>
</protein>
<comment type="similarity">
    <text evidence="2 19">Belongs to the DNA2/NAM7 helicase family.</text>
</comment>
<dbReference type="CDD" id="cd18808">
    <property type="entry name" value="SF1_C_Upf1"/>
    <property type="match status" value="1"/>
</dbReference>
<evidence type="ECO:0000256" key="12">
    <source>
        <dbReference type="ARBA" id="ARBA00023004"/>
    </source>
</evidence>
<dbReference type="Proteomes" id="UP000271162">
    <property type="component" value="Unassembled WGS sequence"/>
</dbReference>
<evidence type="ECO:0000259" key="22">
    <source>
        <dbReference type="Pfam" id="PF13087"/>
    </source>
</evidence>
<gene>
    <name evidence="23" type="ORF">NBR_LOCUS712</name>
</gene>
<sequence length="843" mass="93742">MDYGGQLLYQVSVLTFPDKPGTILPDPGGMEGLAIPDQDRSLDRARVSSASHHCTTRVYSECKYCNGDASIIARIDQWCEIDIEPGTRVRLIGAQTWANNDWLLTNEHGLMIVAPDTLVPCTSIAGATWCPRKAVLNERFRGPTTANKAMLIGIIVHELFQVTISEFFFRFFSGVHDIEENIWTPKLGLKGKIDNGLHTKMQSLELKTGKSGASSEHAAQVMLYSMMLSSRYTQPIVEGSLLYLKDGVTRGVKPRALEMKAILNQRNRLAVHLSTLNAEKLPAPKEDPKFCDKCDHALICSVYQVSQQILPEYFKKWIRWIYSEWAEDQARKGSCLKDLWKKPVEQRWALYLYFSLSYCSIQPVHNFKAKTITVRGDRLLDYDTIYHIDLYNSFSTYPTTLGNLTLLMGSDEASTRLRELIVDVTPPSRLHADPLSLPQSVRRLLSSTELSAEQRDAVQAALLSSDYTLIEGYPGSGKTTTIVALLRCLLEMNCSVLLTANTHSALDNVLVKLRKVNESKILRLGKATRDDVADLTLESKLAALDGDKYKAARKILKETPLVASTCHFVPREVLFSWRKFDYCIVDEASMVLEPVVVSALAAAKRFVLVGDAHQLSPLVQSKQCGMSVSLFERLQVHKHALHSLVSQYRMNREIARLSSSLFYDDRLVCANDSVANACLMGYGGYLAPSTVDGDVDSGVLEDSVVFIDTLGKTTPKFASSSAGPGQIYNDGEAQLVCDIVSRFVTNGISPDDIGIMCVYRKQVDVIKSLLKGDIDVNSVDQFQGRDKRVIIWSLVWTQTYGKRINVGLTRAQQKLVLIGCAERSGAQEPAIEDDMAIPQGAQD</sequence>
<dbReference type="GO" id="GO:0071932">
    <property type="term" value="P:replication fork reversal"/>
    <property type="evidence" value="ECO:0007669"/>
    <property type="project" value="TreeGrafter"/>
</dbReference>
<dbReference type="GO" id="GO:0003677">
    <property type="term" value="F:DNA binding"/>
    <property type="evidence" value="ECO:0007669"/>
    <property type="project" value="UniProtKB-UniRule"/>
</dbReference>